<keyword evidence="7 10" id="KW-0653">Protein transport</keyword>
<evidence type="ECO:0000259" key="11">
    <source>
        <dbReference type="Pfam" id="PF07819"/>
    </source>
</evidence>
<dbReference type="PANTHER" id="PTHR15495">
    <property type="entry name" value="NEGATIVE REGULATOR OF VESICLE FORMATION-RELATED"/>
    <property type="match status" value="1"/>
</dbReference>
<dbReference type="GO" id="GO:0006888">
    <property type="term" value="P:endoplasmic reticulum to Golgi vesicle-mediated transport"/>
    <property type="evidence" value="ECO:0007669"/>
    <property type="project" value="TreeGrafter"/>
</dbReference>
<dbReference type="Proteomes" id="UP000812440">
    <property type="component" value="Chromosome 9"/>
</dbReference>
<evidence type="ECO:0000256" key="4">
    <source>
        <dbReference type="ARBA" id="ARBA00022692"/>
    </source>
</evidence>
<reference evidence="12" key="1">
    <citation type="thesis" date="2020" institute="ProQuest LLC" country="789 East Eisenhower Parkway, Ann Arbor, MI, USA">
        <title>Comparative Genomics and Chromosome Evolution.</title>
        <authorList>
            <person name="Mudd A.B."/>
        </authorList>
    </citation>
    <scope>NUCLEOTIDE SEQUENCE</scope>
    <source>
        <strain evidence="12">Female2</strain>
        <tissue evidence="12">Blood</tissue>
    </source>
</reference>
<comment type="caution">
    <text evidence="12">The sequence shown here is derived from an EMBL/GenBank/DDBJ whole genome shotgun (WGS) entry which is preliminary data.</text>
</comment>
<evidence type="ECO:0000256" key="6">
    <source>
        <dbReference type="ARBA" id="ARBA00022824"/>
    </source>
</evidence>
<dbReference type="InterPro" id="IPR029058">
    <property type="entry name" value="AB_hydrolase_fold"/>
</dbReference>
<evidence type="ECO:0000256" key="5">
    <source>
        <dbReference type="ARBA" id="ARBA00022801"/>
    </source>
</evidence>
<dbReference type="InterPro" id="IPR012908">
    <property type="entry name" value="PGAP1-ab_dom-like"/>
</dbReference>
<dbReference type="GO" id="GO:0005789">
    <property type="term" value="C:endoplasmic reticulum membrane"/>
    <property type="evidence" value="ECO:0007669"/>
    <property type="project" value="UniProtKB-SubCell"/>
</dbReference>
<gene>
    <name evidence="12" type="ORF">GDO86_017179</name>
</gene>
<comment type="similarity">
    <text evidence="2 10">Belongs to the GPI inositol-deacylase family.</text>
</comment>
<sequence length="247" mass="27955">MSYICMVKVNAEKKQDLSLTGIPVLFLPGNAGSYRQVRSIASVALRKSENMGYKYHFDVFSVNFNEELVAFYGGSLQRQTKFVHTSIKAILRLYKNQRFPPKSITVIGHSMGGLIARALLTLNGFKHNLVNLIITQATPHVMPVLPADNYLTDFYTLVNNYWTINSNELSNVTLLSVAGGYTDYQVRSGLTFLQSSRLQNCALSVVVKYIKLDNYTCICALMFVCLLNYVYQNKSLKGFFYPHKKKN</sequence>
<accession>A0A8T2IMK7</accession>
<feature type="domain" description="GPI inositol-deacylase PGAP1-like alpha/beta" evidence="11">
    <location>
        <begin position="19"/>
        <end position="211"/>
    </location>
</feature>
<evidence type="ECO:0000256" key="1">
    <source>
        <dbReference type="ARBA" id="ARBA00004477"/>
    </source>
</evidence>
<evidence type="ECO:0000313" key="12">
    <source>
        <dbReference type="EMBL" id="KAG8432827.1"/>
    </source>
</evidence>
<dbReference type="InterPro" id="IPR039529">
    <property type="entry name" value="PGAP1/BST1"/>
</dbReference>
<dbReference type="GO" id="GO:0006505">
    <property type="term" value="P:GPI anchor metabolic process"/>
    <property type="evidence" value="ECO:0007669"/>
    <property type="project" value="TreeGrafter"/>
</dbReference>
<dbReference type="GO" id="GO:0050185">
    <property type="term" value="F:phosphatidylinositol deacylase activity"/>
    <property type="evidence" value="ECO:0007669"/>
    <property type="project" value="TreeGrafter"/>
</dbReference>
<evidence type="ECO:0000256" key="8">
    <source>
        <dbReference type="ARBA" id="ARBA00022989"/>
    </source>
</evidence>
<evidence type="ECO:0000256" key="10">
    <source>
        <dbReference type="RuleBase" id="RU365011"/>
    </source>
</evidence>
<keyword evidence="3 10" id="KW-0813">Transport</keyword>
<dbReference type="Pfam" id="PF07819">
    <property type="entry name" value="PGAP1"/>
    <property type="match status" value="1"/>
</dbReference>
<dbReference type="GO" id="GO:0015031">
    <property type="term" value="P:protein transport"/>
    <property type="evidence" value="ECO:0007669"/>
    <property type="project" value="UniProtKB-KW"/>
</dbReference>
<evidence type="ECO:0000256" key="3">
    <source>
        <dbReference type="ARBA" id="ARBA00022448"/>
    </source>
</evidence>
<keyword evidence="5 10" id="KW-0378">Hydrolase</keyword>
<dbReference type="PANTHER" id="PTHR15495:SF7">
    <property type="entry name" value="GPI INOSITOL-DEACYLASE"/>
    <property type="match status" value="1"/>
</dbReference>
<dbReference type="EMBL" id="JAACNH010000009">
    <property type="protein sequence ID" value="KAG8432827.1"/>
    <property type="molecule type" value="Genomic_DNA"/>
</dbReference>
<dbReference type="OrthoDB" id="348976at2759"/>
<organism evidence="12 13">
    <name type="scientific">Hymenochirus boettgeri</name>
    <name type="common">Congo dwarf clawed frog</name>
    <dbReference type="NCBI Taxonomy" id="247094"/>
    <lineage>
        <taxon>Eukaryota</taxon>
        <taxon>Metazoa</taxon>
        <taxon>Chordata</taxon>
        <taxon>Craniata</taxon>
        <taxon>Vertebrata</taxon>
        <taxon>Euteleostomi</taxon>
        <taxon>Amphibia</taxon>
        <taxon>Batrachia</taxon>
        <taxon>Anura</taxon>
        <taxon>Pipoidea</taxon>
        <taxon>Pipidae</taxon>
        <taxon>Pipinae</taxon>
        <taxon>Hymenochirus</taxon>
    </lineage>
</organism>
<comment type="subcellular location">
    <subcellularLocation>
        <location evidence="1">Endoplasmic reticulum membrane</location>
        <topology evidence="1">Multi-pass membrane protein</topology>
    </subcellularLocation>
</comment>
<keyword evidence="8" id="KW-1133">Transmembrane helix</keyword>
<keyword evidence="4" id="KW-0812">Transmembrane</keyword>
<keyword evidence="13" id="KW-1185">Reference proteome</keyword>
<protein>
    <recommendedName>
        <fullName evidence="10">GPI inositol-deacylase</fullName>
        <ecNumber evidence="10">3.1.-.-</ecNumber>
    </recommendedName>
</protein>
<evidence type="ECO:0000256" key="7">
    <source>
        <dbReference type="ARBA" id="ARBA00022927"/>
    </source>
</evidence>
<keyword evidence="6 10" id="KW-0256">Endoplasmic reticulum</keyword>
<dbReference type="AlphaFoldDB" id="A0A8T2IMK7"/>
<evidence type="ECO:0000256" key="9">
    <source>
        <dbReference type="ARBA" id="ARBA00023136"/>
    </source>
</evidence>
<proteinExistence type="inferred from homology"/>
<keyword evidence="9 10" id="KW-0472">Membrane</keyword>
<evidence type="ECO:0000256" key="2">
    <source>
        <dbReference type="ARBA" id="ARBA00006931"/>
    </source>
</evidence>
<dbReference type="EC" id="3.1.-.-" evidence="10"/>
<evidence type="ECO:0000313" key="13">
    <source>
        <dbReference type="Proteomes" id="UP000812440"/>
    </source>
</evidence>
<comment type="function">
    <text evidence="10">GPI inositol-deacylase that catalyzes the remove of the acyl chain linked to the 2-OH position of inositol ring from the GPI-anchored protein (GPI-AP) in the endoplasmic reticulum. Initiates the post-attachment remodeling phase of GPI-AP biogenesis and participates in endoplasmic reticulum (ER)-to-Golgi transport of GPI-anchored protein.</text>
</comment>
<name>A0A8T2IMK7_9PIPI</name>
<dbReference type="SUPFAM" id="SSF53474">
    <property type="entry name" value="alpha/beta-Hydrolases"/>
    <property type="match status" value="1"/>
</dbReference>
<dbReference type="Gene3D" id="3.40.50.1820">
    <property type="entry name" value="alpha/beta hydrolase"/>
    <property type="match status" value="1"/>
</dbReference>